<name>A0A5B9NHV9_9CAUD</name>
<reference evidence="1 3" key="1">
    <citation type="submission" date="2019-04" db="EMBL/GenBank/DDBJ databases">
        <authorList>
            <person name="Meek T."/>
            <person name="Sharma R."/>
            <person name="Thurgood T.L."/>
            <person name="Atkinson A.D."/>
            <person name="Fairholm J."/>
            <person name="Brown O."/>
            <person name="Loertscher E."/>
            <person name="Arens D.K."/>
            <person name="Kruger J.L."/>
            <person name="Johnson L."/>
            <person name="Thompson D.W."/>
            <person name="Walker J."/>
            <person name="Casjens S."/>
            <person name="Grose J.H."/>
        </authorList>
    </citation>
    <scope>NUCLEOTIDE SEQUENCE [LARGE SCALE GENOMIC DNA]</scope>
</reference>
<dbReference type="EMBL" id="MN013076">
    <property type="protein sequence ID" value="QEG12032.1"/>
    <property type="molecule type" value="Genomic_DNA"/>
</dbReference>
<dbReference type="EMBL" id="MW021765">
    <property type="protein sequence ID" value="QPX75310.1"/>
    <property type="molecule type" value="Genomic_DNA"/>
</dbReference>
<evidence type="ECO:0000313" key="2">
    <source>
        <dbReference type="EMBL" id="QPX75310.1"/>
    </source>
</evidence>
<keyword evidence="3" id="KW-1185">Reference proteome</keyword>
<dbReference type="Proteomes" id="UP000595598">
    <property type="component" value="Segment"/>
</dbReference>
<reference evidence="2 4" key="2">
    <citation type="submission" date="2020-09" db="EMBL/GenBank/DDBJ databases">
        <authorList>
            <person name="Meek T."/>
            <person name="Sharma R."/>
            <person name="Thurgood T.L."/>
            <person name="Atkinson A.D."/>
            <person name="Fairholm J."/>
            <person name="Brown O.T."/>
            <person name="Loertscher E."/>
            <person name="Arens D.K."/>
            <person name="Kruger J.L."/>
            <person name="Johnson L."/>
            <person name="Thompson D.W."/>
            <person name="Walker J."/>
            <person name="Casjens S.R."/>
            <person name="Grose J.H."/>
        </authorList>
    </citation>
    <scope>NUCLEOTIDE SEQUENCE [LARGE SCALE GENOMIC DNA]</scope>
</reference>
<protein>
    <submittedName>
        <fullName evidence="1">Uncharacterized protein</fullName>
    </submittedName>
</protein>
<gene>
    <name evidence="1" type="ORF">GROOT_51</name>
</gene>
<organism evidence="1 3">
    <name type="scientific">Klebsiella phage vB_KpnS_IMGroot</name>
    <dbReference type="NCBI Taxonomy" id="2591375"/>
    <lineage>
        <taxon>Viruses</taxon>
        <taxon>Duplodnaviria</taxon>
        <taxon>Heunggongvirae</taxon>
        <taxon>Uroviricota</taxon>
        <taxon>Caudoviricetes</taxon>
        <taxon>Drexlerviridae</taxon>
        <taxon>Webervirus</taxon>
        <taxon>Webervirus IMGroot</taxon>
    </lineage>
</organism>
<evidence type="ECO:0000313" key="3">
    <source>
        <dbReference type="Proteomes" id="UP000324081"/>
    </source>
</evidence>
<proteinExistence type="predicted"/>
<evidence type="ECO:0000313" key="1">
    <source>
        <dbReference type="EMBL" id="QEG12032.1"/>
    </source>
</evidence>
<sequence length="117" mass="12925">MEKLMKEGDRAYLEVNGEMHHCTVLLKSKGVYMFVNEFGEEVATVQLFWSTKNPGDSSLTGRPDHIGAKESMKCCEAPGCGAVYKVKAADLKRGWGKTCSKSCAASLREFNRRKSNG</sequence>
<evidence type="ECO:0000313" key="4">
    <source>
        <dbReference type="Proteomes" id="UP000595598"/>
    </source>
</evidence>
<dbReference type="Proteomes" id="UP000324081">
    <property type="component" value="Segment"/>
</dbReference>
<accession>A0A5B9NHV9</accession>